<dbReference type="EMBL" id="DTKL01000056">
    <property type="protein sequence ID" value="HGY94748.1"/>
    <property type="molecule type" value="Genomic_DNA"/>
</dbReference>
<dbReference type="InterPro" id="IPR006140">
    <property type="entry name" value="D-isomer_DH_NAD-bd"/>
</dbReference>
<dbReference type="PANTHER" id="PTHR43333">
    <property type="entry name" value="2-HACID_DH_C DOMAIN-CONTAINING PROTEIN"/>
    <property type="match status" value="1"/>
</dbReference>
<evidence type="ECO:0000259" key="3">
    <source>
        <dbReference type="Pfam" id="PF02826"/>
    </source>
</evidence>
<dbReference type="SUPFAM" id="SSF51735">
    <property type="entry name" value="NAD(P)-binding Rossmann-fold domains"/>
    <property type="match status" value="1"/>
</dbReference>
<dbReference type="Pfam" id="PF02826">
    <property type="entry name" value="2-Hacid_dh_C"/>
    <property type="match status" value="1"/>
</dbReference>
<evidence type="ECO:0000313" key="4">
    <source>
        <dbReference type="EMBL" id="HGY94748.1"/>
    </source>
</evidence>
<dbReference type="GO" id="GO:0051287">
    <property type="term" value="F:NAD binding"/>
    <property type="evidence" value="ECO:0007669"/>
    <property type="project" value="InterPro"/>
</dbReference>
<dbReference type="PANTHER" id="PTHR43333:SF1">
    <property type="entry name" value="D-ISOMER SPECIFIC 2-HYDROXYACID DEHYDROGENASE NAD-BINDING DOMAIN-CONTAINING PROTEIN"/>
    <property type="match status" value="1"/>
</dbReference>
<accession>A0A7V4XT98</accession>
<gene>
    <name evidence="4" type="ORF">ENW50_08730</name>
</gene>
<proteinExistence type="predicted"/>
<evidence type="ECO:0000256" key="2">
    <source>
        <dbReference type="ARBA" id="ARBA00023027"/>
    </source>
</evidence>
<organism evidence="4">
    <name type="scientific">Acidobacterium capsulatum</name>
    <dbReference type="NCBI Taxonomy" id="33075"/>
    <lineage>
        <taxon>Bacteria</taxon>
        <taxon>Pseudomonadati</taxon>
        <taxon>Acidobacteriota</taxon>
        <taxon>Terriglobia</taxon>
        <taxon>Terriglobales</taxon>
        <taxon>Acidobacteriaceae</taxon>
        <taxon>Acidobacterium</taxon>
    </lineage>
</organism>
<name>A0A7V4XT98_9BACT</name>
<dbReference type="CDD" id="cd12166">
    <property type="entry name" value="2-Hacid_dh_7"/>
    <property type="match status" value="1"/>
</dbReference>
<keyword evidence="2" id="KW-0520">NAD</keyword>
<dbReference type="InterPro" id="IPR029753">
    <property type="entry name" value="D-isomer_DH_CS"/>
</dbReference>
<evidence type="ECO:0000256" key="1">
    <source>
        <dbReference type="ARBA" id="ARBA00023002"/>
    </source>
</evidence>
<dbReference type="GO" id="GO:0016616">
    <property type="term" value="F:oxidoreductase activity, acting on the CH-OH group of donors, NAD or NADP as acceptor"/>
    <property type="evidence" value="ECO:0007669"/>
    <property type="project" value="UniProtKB-ARBA"/>
</dbReference>
<sequence length="321" mass="35197">MLRVGVPEMIDRALHAHLPQDVHIEVLPAEMQHPTDIDFWIVPPYPKPAEAMWQQLRGVRVAQSVLAGVDWLLRLVPREVTVCDARGVHDISTAEWAVTATLASLKYLPLYGQVQRAAEWKRRSEATTHFARVHGDERSYYPPVMLEDLHGKRVLIVGYGSIGSKIEQLMQPFGVQVDRIARTAREGVASIDQLPALLPQADVIVLILPLTEETRGLIGAQQLGAMKQGALLVNAARGPVVDTDALIASLEAGHIRAAIDVTDPEPLPDGHPLWSAPNLIITPHVGGSSPQFMARAMQLAGQQIRRMQAGEPLENIVTGDY</sequence>
<dbReference type="InterPro" id="IPR036291">
    <property type="entry name" value="NAD(P)-bd_dom_sf"/>
</dbReference>
<protein>
    <submittedName>
        <fullName evidence="4">Hydroxyacid dehydrogenase</fullName>
    </submittedName>
</protein>
<dbReference type="PROSITE" id="PS00670">
    <property type="entry name" value="D_2_HYDROXYACID_DH_2"/>
    <property type="match status" value="1"/>
</dbReference>
<comment type="caution">
    <text evidence="4">The sequence shown here is derived from an EMBL/GenBank/DDBJ whole genome shotgun (WGS) entry which is preliminary data.</text>
</comment>
<reference evidence="4" key="1">
    <citation type="journal article" date="2020" name="mSystems">
        <title>Genome- and Community-Level Interaction Insights into Carbon Utilization and Element Cycling Functions of Hydrothermarchaeota in Hydrothermal Sediment.</title>
        <authorList>
            <person name="Zhou Z."/>
            <person name="Liu Y."/>
            <person name="Xu W."/>
            <person name="Pan J."/>
            <person name="Luo Z.H."/>
            <person name="Li M."/>
        </authorList>
    </citation>
    <scope>NUCLEOTIDE SEQUENCE [LARGE SCALE GENOMIC DNA]</scope>
    <source>
        <strain evidence="4">SpSt-855</strain>
    </source>
</reference>
<keyword evidence="1" id="KW-0560">Oxidoreductase</keyword>
<dbReference type="Gene3D" id="3.40.50.720">
    <property type="entry name" value="NAD(P)-binding Rossmann-like Domain"/>
    <property type="match status" value="2"/>
</dbReference>
<feature type="domain" description="D-isomer specific 2-hydroxyacid dehydrogenase NAD-binding" evidence="3">
    <location>
        <begin position="141"/>
        <end position="286"/>
    </location>
</feature>
<dbReference type="PROSITE" id="PS00671">
    <property type="entry name" value="D_2_HYDROXYACID_DH_3"/>
    <property type="match status" value="1"/>
</dbReference>
<dbReference type="AlphaFoldDB" id="A0A7V4XT98"/>